<reference evidence="1 2" key="1">
    <citation type="journal article" date="2012" name="Genome Biol.">
        <title>Sequencing three crocodilian genomes to illuminate the evolution of archosaurs and amniotes.</title>
        <authorList>
            <person name="St John J.A."/>
            <person name="Braun E.L."/>
            <person name="Isberg S.R."/>
            <person name="Miles L.G."/>
            <person name="Chong A.Y."/>
            <person name="Gongora J."/>
            <person name="Dalzell P."/>
            <person name="Moran C."/>
            <person name="Bed'hom B."/>
            <person name="Abzhanov A."/>
            <person name="Burgess S.C."/>
            <person name="Cooksey A.M."/>
            <person name="Castoe T.A."/>
            <person name="Crawford N.G."/>
            <person name="Densmore L.D."/>
            <person name="Drew J.C."/>
            <person name="Edwards S.V."/>
            <person name="Faircloth B.C."/>
            <person name="Fujita M.K."/>
            <person name="Greenwold M.J."/>
            <person name="Hoffmann F.G."/>
            <person name="Howard J.M."/>
            <person name="Iguchi T."/>
            <person name="Janes D.E."/>
            <person name="Khan S.Y."/>
            <person name="Kohno S."/>
            <person name="de Koning A.J."/>
            <person name="Lance S.L."/>
            <person name="McCarthy F.M."/>
            <person name="McCormack J.E."/>
            <person name="Merchant M.E."/>
            <person name="Peterson D.G."/>
            <person name="Pollock D.D."/>
            <person name="Pourmand N."/>
            <person name="Raney B.J."/>
            <person name="Roessler K.A."/>
            <person name="Sanford J.R."/>
            <person name="Sawyer R.H."/>
            <person name="Schmidt C.J."/>
            <person name="Triplett E.W."/>
            <person name="Tuberville T.D."/>
            <person name="Venegas-Anaya M."/>
            <person name="Howard J.T."/>
            <person name="Jarvis E.D."/>
            <person name="Guillette L.J.Jr."/>
            <person name="Glenn T.C."/>
            <person name="Green R.E."/>
            <person name="Ray D.A."/>
        </authorList>
    </citation>
    <scope>NUCLEOTIDE SEQUENCE [LARGE SCALE GENOMIC DNA]</scope>
    <source>
        <strain evidence="1">KSC_2009_1</strain>
    </source>
</reference>
<proteinExistence type="predicted"/>
<dbReference type="EMBL" id="AKHW03000678">
    <property type="protein sequence ID" value="KYO44703.1"/>
    <property type="molecule type" value="Genomic_DNA"/>
</dbReference>
<organism evidence="1 2">
    <name type="scientific">Alligator mississippiensis</name>
    <name type="common">American alligator</name>
    <dbReference type="NCBI Taxonomy" id="8496"/>
    <lineage>
        <taxon>Eukaryota</taxon>
        <taxon>Metazoa</taxon>
        <taxon>Chordata</taxon>
        <taxon>Craniata</taxon>
        <taxon>Vertebrata</taxon>
        <taxon>Euteleostomi</taxon>
        <taxon>Archelosauria</taxon>
        <taxon>Archosauria</taxon>
        <taxon>Crocodylia</taxon>
        <taxon>Alligatoridae</taxon>
        <taxon>Alligatorinae</taxon>
        <taxon>Alligator</taxon>
    </lineage>
</organism>
<dbReference type="AlphaFoldDB" id="A0A151P6Q8"/>
<accession>A0A151P6Q8</accession>
<dbReference type="Proteomes" id="UP000050525">
    <property type="component" value="Unassembled WGS sequence"/>
</dbReference>
<evidence type="ECO:0000313" key="2">
    <source>
        <dbReference type="Proteomes" id="UP000050525"/>
    </source>
</evidence>
<name>A0A151P6Q8_ALLMI</name>
<evidence type="ECO:0000313" key="1">
    <source>
        <dbReference type="EMBL" id="KYO44703.1"/>
    </source>
</evidence>
<comment type="caution">
    <text evidence="1">The sequence shown here is derived from an EMBL/GenBank/DDBJ whole genome shotgun (WGS) entry which is preliminary data.</text>
</comment>
<protein>
    <submittedName>
        <fullName evidence="1">Uncharacterized protein</fullName>
    </submittedName>
</protein>
<keyword evidence="2" id="KW-1185">Reference proteome</keyword>
<gene>
    <name evidence="1" type="ORF">Y1Q_0016821</name>
</gene>
<sequence length="71" mass="8127">MFSLAVLQVPFGKAAMNKHCCRLLICVREPWSWSLRCWIQDGFLDTCRLLETYASTALETRGPNGTLNVRH</sequence>